<feature type="compositionally biased region" description="Polar residues" evidence="1">
    <location>
        <begin position="109"/>
        <end position="120"/>
    </location>
</feature>
<keyword evidence="3" id="KW-1185">Reference proteome</keyword>
<proteinExistence type="predicted"/>
<sequence length="138" mass="14892">MSPISRTLHRIASTTPVTSRRSIAAAALAPPAGSRGLCRMMLRTANSNNAGPAPPSAADMDTFDELSKSAKPPKDAFDLCEDLTSEAALAELRRKSKKVAGPPVEQQHHQQGSKHNNWNTFHDVDPFSGEPKSPRGFF</sequence>
<evidence type="ECO:0000313" key="2">
    <source>
        <dbReference type="EMBL" id="RSH79074.1"/>
    </source>
</evidence>
<dbReference type="GeneID" id="39586549"/>
<dbReference type="RefSeq" id="XP_028474221.1">
    <property type="nucleotide sequence ID" value="XM_028617758.1"/>
</dbReference>
<evidence type="ECO:0000256" key="1">
    <source>
        <dbReference type="SAM" id="MobiDB-lite"/>
    </source>
</evidence>
<feature type="region of interest" description="Disordered" evidence="1">
    <location>
        <begin position="91"/>
        <end position="138"/>
    </location>
</feature>
<gene>
    <name evidence="2" type="ORF">EHS24_002006</name>
</gene>
<dbReference type="EMBL" id="RSCE01000011">
    <property type="protein sequence ID" value="RSH79074.1"/>
    <property type="molecule type" value="Genomic_DNA"/>
</dbReference>
<organism evidence="2 3">
    <name type="scientific">Apiotrichum porosum</name>
    <dbReference type="NCBI Taxonomy" id="105984"/>
    <lineage>
        <taxon>Eukaryota</taxon>
        <taxon>Fungi</taxon>
        <taxon>Dikarya</taxon>
        <taxon>Basidiomycota</taxon>
        <taxon>Agaricomycotina</taxon>
        <taxon>Tremellomycetes</taxon>
        <taxon>Trichosporonales</taxon>
        <taxon>Trichosporonaceae</taxon>
        <taxon>Apiotrichum</taxon>
    </lineage>
</organism>
<name>A0A427XJZ4_9TREE</name>
<comment type="caution">
    <text evidence="2">The sequence shown here is derived from an EMBL/GenBank/DDBJ whole genome shotgun (WGS) entry which is preliminary data.</text>
</comment>
<accession>A0A427XJZ4</accession>
<dbReference type="Proteomes" id="UP000279236">
    <property type="component" value="Unassembled WGS sequence"/>
</dbReference>
<protein>
    <submittedName>
        <fullName evidence="2">Uncharacterized protein</fullName>
    </submittedName>
</protein>
<dbReference type="AlphaFoldDB" id="A0A427XJZ4"/>
<evidence type="ECO:0000313" key="3">
    <source>
        <dbReference type="Proteomes" id="UP000279236"/>
    </source>
</evidence>
<reference evidence="2 3" key="1">
    <citation type="submission" date="2018-11" db="EMBL/GenBank/DDBJ databases">
        <title>Genome sequence of Apiotrichum porosum DSM 27194.</title>
        <authorList>
            <person name="Aliyu H."/>
            <person name="Gorte O."/>
            <person name="Ochsenreither K."/>
        </authorList>
    </citation>
    <scope>NUCLEOTIDE SEQUENCE [LARGE SCALE GENOMIC DNA]</scope>
    <source>
        <strain evidence="2 3">DSM 27194</strain>
    </source>
</reference>